<dbReference type="InterPro" id="IPR000938">
    <property type="entry name" value="CAP-Gly_domain"/>
</dbReference>
<dbReference type="PANTHER" id="PTHR18916">
    <property type="entry name" value="DYNACTIN 1-RELATED MICROTUBULE-BINDING"/>
    <property type="match status" value="1"/>
</dbReference>
<dbReference type="SMART" id="SM00213">
    <property type="entry name" value="UBQ"/>
    <property type="match status" value="1"/>
</dbReference>
<evidence type="ECO:0000256" key="1">
    <source>
        <dbReference type="ARBA" id="ARBA00004496"/>
    </source>
</evidence>
<dbReference type="GO" id="GO:0005737">
    <property type="term" value="C:cytoplasm"/>
    <property type="evidence" value="ECO:0007669"/>
    <property type="project" value="UniProtKB-SubCell"/>
</dbReference>
<dbReference type="AlphaFoldDB" id="A0AAV5QR78"/>
<keyword evidence="8" id="KW-1185">Reference proteome</keyword>
<dbReference type="PROSITE" id="PS50245">
    <property type="entry name" value="CAP_GLY_2"/>
    <property type="match status" value="1"/>
</dbReference>
<evidence type="ECO:0000259" key="6">
    <source>
        <dbReference type="PROSITE" id="PS50245"/>
    </source>
</evidence>
<reference evidence="7 8" key="1">
    <citation type="journal article" date="2023" name="Elife">
        <title>Identification of key yeast species and microbe-microbe interactions impacting larval growth of Drosophila in the wild.</title>
        <authorList>
            <person name="Mure A."/>
            <person name="Sugiura Y."/>
            <person name="Maeda R."/>
            <person name="Honda K."/>
            <person name="Sakurai N."/>
            <person name="Takahashi Y."/>
            <person name="Watada M."/>
            <person name="Katoh T."/>
            <person name="Gotoh A."/>
            <person name="Gotoh Y."/>
            <person name="Taniguchi I."/>
            <person name="Nakamura K."/>
            <person name="Hayashi T."/>
            <person name="Katayama T."/>
            <person name="Uemura T."/>
            <person name="Hattori Y."/>
        </authorList>
    </citation>
    <scope>NUCLEOTIDE SEQUENCE [LARGE SCALE GENOMIC DNA]</scope>
    <source>
        <strain evidence="7 8">SC-9</strain>
    </source>
</reference>
<dbReference type="Pfam" id="PF01302">
    <property type="entry name" value="CAP_GLY"/>
    <property type="match status" value="1"/>
</dbReference>
<comment type="similarity">
    <text evidence="4">Belongs to the TBCB family.</text>
</comment>
<dbReference type="EMBL" id="BTFZ01000011">
    <property type="protein sequence ID" value="GMM36785.1"/>
    <property type="molecule type" value="Genomic_DNA"/>
</dbReference>
<keyword evidence="3" id="KW-0143">Chaperone</keyword>
<evidence type="ECO:0000313" key="8">
    <source>
        <dbReference type="Proteomes" id="UP001360560"/>
    </source>
</evidence>
<evidence type="ECO:0000256" key="3">
    <source>
        <dbReference type="ARBA" id="ARBA00023186"/>
    </source>
</evidence>
<dbReference type="GO" id="GO:0051010">
    <property type="term" value="F:microtubule plus-end binding"/>
    <property type="evidence" value="ECO:0007669"/>
    <property type="project" value="TreeGrafter"/>
</dbReference>
<dbReference type="GeneID" id="90074760"/>
<dbReference type="GO" id="GO:0005634">
    <property type="term" value="C:nucleus"/>
    <property type="evidence" value="ECO:0007669"/>
    <property type="project" value="TreeGrafter"/>
</dbReference>
<protein>
    <submittedName>
        <fullName evidence="7">Alf1 protein</fullName>
    </submittedName>
</protein>
<dbReference type="InterPro" id="IPR036859">
    <property type="entry name" value="CAP-Gly_dom_sf"/>
</dbReference>
<dbReference type="PROSITE" id="PS50053">
    <property type="entry name" value="UBIQUITIN_2"/>
    <property type="match status" value="1"/>
</dbReference>
<comment type="caution">
    <text evidence="7">The sequence shown here is derived from an EMBL/GenBank/DDBJ whole genome shotgun (WGS) entry which is preliminary data.</text>
</comment>
<feature type="domain" description="CAP-Gly" evidence="6">
    <location>
        <begin position="205"/>
        <end position="238"/>
    </location>
</feature>
<dbReference type="GO" id="GO:0031122">
    <property type="term" value="P:cytoplasmic microtubule organization"/>
    <property type="evidence" value="ECO:0007669"/>
    <property type="project" value="TreeGrafter"/>
</dbReference>
<dbReference type="SUPFAM" id="SSF74924">
    <property type="entry name" value="Cap-Gly domain"/>
    <property type="match status" value="1"/>
</dbReference>
<name>A0AAV5QR78_9ASCO</name>
<dbReference type="PROSITE" id="PS00845">
    <property type="entry name" value="CAP_GLY_1"/>
    <property type="match status" value="1"/>
</dbReference>
<feature type="domain" description="Ubiquitin-like" evidence="5">
    <location>
        <begin position="3"/>
        <end position="71"/>
    </location>
</feature>
<evidence type="ECO:0000256" key="2">
    <source>
        <dbReference type="ARBA" id="ARBA00022490"/>
    </source>
</evidence>
<dbReference type="SMART" id="SM01052">
    <property type="entry name" value="CAP_GLY"/>
    <property type="match status" value="1"/>
</dbReference>
<gene>
    <name evidence="7" type="ORF">DASC09_041100</name>
</gene>
<dbReference type="PANTHER" id="PTHR18916:SF85">
    <property type="entry name" value="TUBULIN-FOLDING COFACTOR B"/>
    <property type="match status" value="1"/>
</dbReference>
<dbReference type="RefSeq" id="XP_064853781.1">
    <property type="nucleotide sequence ID" value="XM_064997709.1"/>
</dbReference>
<comment type="subcellular location">
    <subcellularLocation>
        <location evidence="1">Cytoplasm</location>
    </subcellularLocation>
</comment>
<proteinExistence type="inferred from homology"/>
<dbReference type="GO" id="GO:0035371">
    <property type="term" value="C:microtubule plus-end"/>
    <property type="evidence" value="ECO:0007669"/>
    <property type="project" value="TreeGrafter"/>
</dbReference>
<keyword evidence="2" id="KW-0963">Cytoplasm</keyword>
<dbReference type="SUPFAM" id="SSF54236">
    <property type="entry name" value="Ubiquitin-like"/>
    <property type="match status" value="1"/>
</dbReference>
<organism evidence="7 8">
    <name type="scientific">Saccharomycopsis crataegensis</name>
    <dbReference type="NCBI Taxonomy" id="43959"/>
    <lineage>
        <taxon>Eukaryota</taxon>
        <taxon>Fungi</taxon>
        <taxon>Dikarya</taxon>
        <taxon>Ascomycota</taxon>
        <taxon>Saccharomycotina</taxon>
        <taxon>Saccharomycetes</taxon>
        <taxon>Saccharomycopsidaceae</taxon>
        <taxon>Saccharomycopsis</taxon>
    </lineage>
</organism>
<dbReference type="Gene3D" id="3.10.20.90">
    <property type="entry name" value="Phosphatidylinositol 3-kinase Catalytic Subunit, Chain A, domain 1"/>
    <property type="match status" value="1"/>
</dbReference>
<dbReference type="InterPro" id="IPR000626">
    <property type="entry name" value="Ubiquitin-like_dom"/>
</dbReference>
<dbReference type="Gene3D" id="2.30.30.190">
    <property type="entry name" value="CAP Gly-rich-like domain"/>
    <property type="match status" value="1"/>
</dbReference>
<evidence type="ECO:0000313" key="7">
    <source>
        <dbReference type="EMBL" id="GMM36785.1"/>
    </source>
</evidence>
<sequence>MSSDISVFVTSSLTSSERRISPNWTLSHFKVKLEQITGIPPANQKLLVYGSSNSPDYQLLKSIGSESSATLSQFDFLKPFVRIHVDDTNPNPELEELAKSSQQEMENISGADILNSGKYIGTGYEDKQDTVLKWKEKNQLGRFNPEYKEKQQQELENNIQCSSKIAVGARCRIKPDSSITVERRGTVRYVGKIPEITSTGAEFPWVGIELDEPLGKNDGSIKGKKYFSCNAKYGSFAKPTNVEIGDFPSLMDELMDSDDDINEEL</sequence>
<evidence type="ECO:0000259" key="5">
    <source>
        <dbReference type="PROSITE" id="PS50053"/>
    </source>
</evidence>
<dbReference type="Proteomes" id="UP001360560">
    <property type="component" value="Unassembled WGS sequence"/>
</dbReference>
<evidence type="ECO:0000256" key="4">
    <source>
        <dbReference type="ARBA" id="ARBA00025779"/>
    </source>
</evidence>
<dbReference type="Pfam" id="PF14560">
    <property type="entry name" value="Ubiquitin_2"/>
    <property type="match status" value="1"/>
</dbReference>
<dbReference type="InterPro" id="IPR029071">
    <property type="entry name" value="Ubiquitin-like_domsf"/>
</dbReference>
<accession>A0AAV5QR78</accession>